<proteinExistence type="predicted"/>
<dbReference type="Proteomes" id="UP000053097">
    <property type="component" value="Unassembled WGS sequence"/>
</dbReference>
<dbReference type="EMBL" id="KK107031">
    <property type="protein sequence ID" value="EZA62111.1"/>
    <property type="molecule type" value="Genomic_DNA"/>
</dbReference>
<evidence type="ECO:0000313" key="2">
    <source>
        <dbReference type="EMBL" id="EZA62111.1"/>
    </source>
</evidence>
<organism evidence="2 3">
    <name type="scientific">Ooceraea biroi</name>
    <name type="common">Clonal raider ant</name>
    <name type="synonym">Cerapachys biroi</name>
    <dbReference type="NCBI Taxonomy" id="2015173"/>
    <lineage>
        <taxon>Eukaryota</taxon>
        <taxon>Metazoa</taxon>
        <taxon>Ecdysozoa</taxon>
        <taxon>Arthropoda</taxon>
        <taxon>Hexapoda</taxon>
        <taxon>Insecta</taxon>
        <taxon>Pterygota</taxon>
        <taxon>Neoptera</taxon>
        <taxon>Endopterygota</taxon>
        <taxon>Hymenoptera</taxon>
        <taxon>Apocrita</taxon>
        <taxon>Aculeata</taxon>
        <taxon>Formicoidea</taxon>
        <taxon>Formicidae</taxon>
        <taxon>Dorylinae</taxon>
        <taxon>Ooceraea</taxon>
    </lineage>
</organism>
<accession>A0A026X2A8</accession>
<gene>
    <name evidence="2" type="ORF">X777_05438</name>
</gene>
<protein>
    <recommendedName>
        <fullName evidence="1">DUF7044 domain-containing protein</fullName>
    </recommendedName>
</protein>
<dbReference type="InterPro" id="IPR055472">
    <property type="entry name" value="DUF7044"/>
</dbReference>
<dbReference type="Pfam" id="PF23071">
    <property type="entry name" value="DUF7044"/>
    <property type="match status" value="1"/>
</dbReference>
<feature type="domain" description="DUF7044" evidence="1">
    <location>
        <begin position="43"/>
        <end position="88"/>
    </location>
</feature>
<sequence length="89" mass="10183">MTRIIFSVLLSRLFSFHVRPRNLESNIAYLSRIMPDVNGPCNSCTFPEEWYGRWFQSGNQDLVTVNGSLITSKGLCIEKNGDKFLVHDT</sequence>
<name>A0A026X2A8_OOCBI</name>
<dbReference type="AlphaFoldDB" id="A0A026X2A8"/>
<evidence type="ECO:0000313" key="3">
    <source>
        <dbReference type="Proteomes" id="UP000053097"/>
    </source>
</evidence>
<evidence type="ECO:0000259" key="1">
    <source>
        <dbReference type="Pfam" id="PF23071"/>
    </source>
</evidence>
<keyword evidence="3" id="KW-1185">Reference proteome</keyword>
<dbReference type="OrthoDB" id="9979716at2759"/>
<reference evidence="2 3" key="1">
    <citation type="journal article" date="2014" name="Curr. Biol.">
        <title>The genome of the clonal raider ant Cerapachys biroi.</title>
        <authorList>
            <person name="Oxley P.R."/>
            <person name="Ji L."/>
            <person name="Fetter-Pruneda I."/>
            <person name="McKenzie S.K."/>
            <person name="Li C."/>
            <person name="Hu H."/>
            <person name="Zhang G."/>
            <person name="Kronauer D.J."/>
        </authorList>
    </citation>
    <scope>NUCLEOTIDE SEQUENCE [LARGE SCALE GENOMIC DNA]</scope>
</reference>